<keyword evidence="1" id="KW-0805">Transcription regulation</keyword>
<dbReference type="GO" id="GO:0003677">
    <property type="term" value="F:DNA binding"/>
    <property type="evidence" value="ECO:0007669"/>
    <property type="project" value="UniProtKB-KW"/>
</dbReference>
<dbReference type="Gene3D" id="3.40.50.1360">
    <property type="match status" value="1"/>
</dbReference>
<dbReference type="InterPro" id="IPR018356">
    <property type="entry name" value="Tscrpt_reg_HTH_DeoR_CS"/>
</dbReference>
<accession>A0A4Q9GY65</accession>
<sequence>MSTSIDARSTPAASGKRSRRMIAILDVLSERGTVGLSDLAETLAISPATARRDLADLADQRLIVRTHGGARLIDSRNELPVNLRDTRFSDAKRAIARAVADIIPQQRYAVALSGGSTAANVARALAQHNELTIVTNSLTIAQLVTTFPQLKVVMTGGILRPESLELVGVLAENTFNAINLGTAILGTDGITAEGGVTTHDETEARTNHAMVTHAQRVIVVADGSKIGRLALAQVATIEQVNLLVTDSSADPAALDEIRAAGVSVLVVEVN</sequence>
<name>A0A4Q9GY65_9MICO</name>
<dbReference type="Proteomes" id="UP000294194">
    <property type="component" value="Unassembled WGS sequence"/>
</dbReference>
<dbReference type="Gene3D" id="1.10.10.10">
    <property type="entry name" value="Winged helix-like DNA-binding domain superfamily/Winged helix DNA-binding domain"/>
    <property type="match status" value="1"/>
</dbReference>
<evidence type="ECO:0000313" key="5">
    <source>
        <dbReference type="EMBL" id="TBN57723.1"/>
    </source>
</evidence>
<gene>
    <name evidence="5" type="ORF">EYE40_10175</name>
</gene>
<dbReference type="PRINTS" id="PR00037">
    <property type="entry name" value="HTHLACR"/>
</dbReference>
<dbReference type="PROSITE" id="PS51000">
    <property type="entry name" value="HTH_DEOR_2"/>
    <property type="match status" value="1"/>
</dbReference>
<evidence type="ECO:0000259" key="4">
    <source>
        <dbReference type="PROSITE" id="PS51000"/>
    </source>
</evidence>
<dbReference type="PANTHER" id="PTHR30363">
    <property type="entry name" value="HTH-TYPE TRANSCRIPTIONAL REGULATOR SRLR-RELATED"/>
    <property type="match status" value="1"/>
</dbReference>
<dbReference type="SUPFAM" id="SSF46785">
    <property type="entry name" value="Winged helix' DNA-binding domain"/>
    <property type="match status" value="1"/>
</dbReference>
<keyword evidence="6" id="KW-1185">Reference proteome</keyword>
<proteinExistence type="predicted"/>
<dbReference type="InterPro" id="IPR050313">
    <property type="entry name" value="Carb_Metab_HTH_regulators"/>
</dbReference>
<dbReference type="InterPro" id="IPR036388">
    <property type="entry name" value="WH-like_DNA-bd_sf"/>
</dbReference>
<dbReference type="InterPro" id="IPR036390">
    <property type="entry name" value="WH_DNA-bd_sf"/>
</dbReference>
<evidence type="ECO:0000256" key="1">
    <source>
        <dbReference type="ARBA" id="ARBA00023015"/>
    </source>
</evidence>
<dbReference type="Pfam" id="PF00455">
    <property type="entry name" value="DeoRC"/>
    <property type="match status" value="1"/>
</dbReference>
<evidence type="ECO:0000256" key="2">
    <source>
        <dbReference type="ARBA" id="ARBA00023125"/>
    </source>
</evidence>
<dbReference type="Pfam" id="PF08220">
    <property type="entry name" value="HTH_DeoR"/>
    <property type="match status" value="1"/>
</dbReference>
<dbReference type="PROSITE" id="PS00894">
    <property type="entry name" value="HTH_DEOR_1"/>
    <property type="match status" value="1"/>
</dbReference>
<keyword evidence="2" id="KW-0238">DNA-binding</keyword>
<dbReference type="EMBL" id="SISG01000001">
    <property type="protein sequence ID" value="TBN57723.1"/>
    <property type="molecule type" value="Genomic_DNA"/>
</dbReference>
<protein>
    <submittedName>
        <fullName evidence="5">DeoR/GlpR transcriptional regulator</fullName>
    </submittedName>
</protein>
<evidence type="ECO:0000313" key="6">
    <source>
        <dbReference type="Proteomes" id="UP000294194"/>
    </source>
</evidence>
<dbReference type="PANTHER" id="PTHR30363:SF44">
    <property type="entry name" value="AGA OPERON TRANSCRIPTIONAL REPRESSOR-RELATED"/>
    <property type="match status" value="1"/>
</dbReference>
<dbReference type="SMART" id="SM01134">
    <property type="entry name" value="DeoRC"/>
    <property type="match status" value="1"/>
</dbReference>
<evidence type="ECO:0000256" key="3">
    <source>
        <dbReference type="ARBA" id="ARBA00023163"/>
    </source>
</evidence>
<dbReference type="InterPro" id="IPR037171">
    <property type="entry name" value="NagB/RpiA_transferase-like"/>
</dbReference>
<dbReference type="SMART" id="SM00420">
    <property type="entry name" value="HTH_DEOR"/>
    <property type="match status" value="1"/>
</dbReference>
<dbReference type="InterPro" id="IPR001034">
    <property type="entry name" value="DeoR_HTH"/>
</dbReference>
<comment type="caution">
    <text evidence="5">The sequence shown here is derived from an EMBL/GenBank/DDBJ whole genome shotgun (WGS) entry which is preliminary data.</text>
</comment>
<keyword evidence="3" id="KW-0804">Transcription</keyword>
<reference evidence="6" key="1">
    <citation type="submission" date="2019-02" db="EMBL/GenBank/DDBJ databases">
        <title>Glaciihabitans arcticus sp. nov., a psychrotolerant bacterium isolated from polar soil.</title>
        <authorList>
            <person name="Dahal R.H."/>
        </authorList>
    </citation>
    <scope>NUCLEOTIDE SEQUENCE [LARGE SCALE GENOMIC DNA]</scope>
    <source>
        <strain evidence="6">RP-3-7</strain>
    </source>
</reference>
<feature type="domain" description="HTH deoR-type" evidence="4">
    <location>
        <begin position="17"/>
        <end position="72"/>
    </location>
</feature>
<dbReference type="GO" id="GO:0003700">
    <property type="term" value="F:DNA-binding transcription factor activity"/>
    <property type="evidence" value="ECO:0007669"/>
    <property type="project" value="InterPro"/>
</dbReference>
<dbReference type="AlphaFoldDB" id="A0A4Q9GY65"/>
<dbReference type="SUPFAM" id="SSF100950">
    <property type="entry name" value="NagB/RpiA/CoA transferase-like"/>
    <property type="match status" value="1"/>
</dbReference>
<dbReference type="RefSeq" id="WP_130981834.1">
    <property type="nucleotide sequence ID" value="NZ_SISG01000001.1"/>
</dbReference>
<dbReference type="InterPro" id="IPR014036">
    <property type="entry name" value="DeoR-like_C"/>
</dbReference>
<organism evidence="5 6">
    <name type="scientific">Glaciihabitans arcticus</name>
    <dbReference type="NCBI Taxonomy" id="2668039"/>
    <lineage>
        <taxon>Bacteria</taxon>
        <taxon>Bacillati</taxon>
        <taxon>Actinomycetota</taxon>
        <taxon>Actinomycetes</taxon>
        <taxon>Micrococcales</taxon>
        <taxon>Microbacteriaceae</taxon>
        <taxon>Glaciihabitans</taxon>
    </lineage>
</organism>